<dbReference type="AlphaFoldDB" id="A0A127PHM1"/>
<keyword evidence="1" id="KW-1133">Transmembrane helix</keyword>
<keyword evidence="1" id="KW-0812">Transmembrane</keyword>
<protein>
    <submittedName>
        <fullName evidence="2">Uncharacterized protein</fullName>
    </submittedName>
</protein>
<feature type="transmembrane region" description="Helical" evidence="1">
    <location>
        <begin position="22"/>
        <end position="42"/>
    </location>
</feature>
<evidence type="ECO:0000313" key="2">
    <source>
        <dbReference type="EMBL" id="AMO97300.1"/>
    </source>
</evidence>
<gene>
    <name evidence="2" type="ORF">CFter6_4717</name>
</gene>
<evidence type="ECO:0000256" key="1">
    <source>
        <dbReference type="SAM" id="Phobius"/>
    </source>
</evidence>
<dbReference type="PATRIC" id="fig|158899.10.peg.4661"/>
<organism evidence="2">
    <name type="scientific">Collimonas fungivorans</name>
    <dbReference type="NCBI Taxonomy" id="158899"/>
    <lineage>
        <taxon>Bacteria</taxon>
        <taxon>Pseudomonadati</taxon>
        <taxon>Pseudomonadota</taxon>
        <taxon>Betaproteobacteria</taxon>
        <taxon>Burkholderiales</taxon>
        <taxon>Oxalobacteraceae</taxon>
        <taxon>Collimonas</taxon>
    </lineage>
</organism>
<accession>A0A127PHM1</accession>
<keyword evidence="1" id="KW-0472">Membrane</keyword>
<dbReference type="Proteomes" id="UP000072421">
    <property type="component" value="Chromosome"/>
</dbReference>
<dbReference type="EMBL" id="CP013232">
    <property type="protein sequence ID" value="AMO97300.1"/>
    <property type="molecule type" value="Genomic_DNA"/>
</dbReference>
<evidence type="ECO:0000313" key="3">
    <source>
        <dbReference type="Proteomes" id="UP000072421"/>
    </source>
</evidence>
<name>A0A127PHM1_9BURK</name>
<proteinExistence type="predicted"/>
<reference evidence="2 3" key="1">
    <citation type="submission" date="2015-11" db="EMBL/GenBank/DDBJ databases">
        <title>Exploring the genomic traits of fungus-feeding bacterial genus Collimonas.</title>
        <authorList>
            <person name="Song C."/>
            <person name="Schmidt R."/>
            <person name="de Jager V."/>
            <person name="Krzyzanowska D."/>
            <person name="Jongedijk E."/>
            <person name="Cankar K."/>
            <person name="Beekwilder J."/>
            <person name="van Veen A."/>
            <person name="de Boer W."/>
            <person name="van Veen J.A."/>
            <person name="Garbeva P."/>
        </authorList>
    </citation>
    <scope>NUCLEOTIDE SEQUENCE [LARGE SCALE GENOMIC DNA]</scope>
    <source>
        <strain evidence="2 3">Ter6</strain>
    </source>
</reference>
<sequence>MWTPTSECCLTPTNKKGNIVKLPLISAFLVVYILLAASWISYSQLIALY</sequence>